<dbReference type="PANTHER" id="PTHR30383:SF2">
    <property type="entry name" value="CELLULOSE-BINDING PROTEIN"/>
    <property type="match status" value="1"/>
</dbReference>
<feature type="domain" description="SGNH hydrolase-type esterase" evidence="1">
    <location>
        <begin position="34"/>
        <end position="216"/>
    </location>
</feature>
<dbReference type="AlphaFoldDB" id="A0AAE3GEH4"/>
<dbReference type="Pfam" id="PF13472">
    <property type="entry name" value="Lipase_GDSL_2"/>
    <property type="match status" value="1"/>
</dbReference>
<protein>
    <submittedName>
        <fullName evidence="2">GDSL-like Lipase/Acylhydrolase family protein</fullName>
    </submittedName>
</protein>
<dbReference type="CDD" id="cd01833">
    <property type="entry name" value="XynB_like"/>
    <property type="match status" value="1"/>
</dbReference>
<dbReference type="PANTHER" id="PTHR30383">
    <property type="entry name" value="THIOESTERASE 1/PROTEASE 1/LYSOPHOSPHOLIPASE L1"/>
    <property type="match status" value="1"/>
</dbReference>
<name>A0AAE3GEH4_9PSEU</name>
<evidence type="ECO:0000313" key="2">
    <source>
        <dbReference type="EMBL" id="MCP2164653.1"/>
    </source>
</evidence>
<dbReference type="InterPro" id="IPR013830">
    <property type="entry name" value="SGNH_hydro"/>
</dbReference>
<dbReference type="GO" id="GO:0004622">
    <property type="term" value="F:phosphatidylcholine lysophospholipase activity"/>
    <property type="evidence" value="ECO:0007669"/>
    <property type="project" value="TreeGrafter"/>
</dbReference>
<dbReference type="InterPro" id="IPR036514">
    <property type="entry name" value="SGNH_hydro_sf"/>
</dbReference>
<reference evidence="2" key="1">
    <citation type="submission" date="2022-06" db="EMBL/GenBank/DDBJ databases">
        <title>Genomic Encyclopedia of Archaeal and Bacterial Type Strains, Phase II (KMG-II): from individual species to whole genera.</title>
        <authorList>
            <person name="Goeker M."/>
        </authorList>
    </citation>
    <scope>NUCLEOTIDE SEQUENCE</scope>
    <source>
        <strain evidence="2">DSM 43935</strain>
    </source>
</reference>
<keyword evidence="3" id="KW-1185">Reference proteome</keyword>
<dbReference type="Gene3D" id="3.40.50.1110">
    <property type="entry name" value="SGNH hydrolase"/>
    <property type="match status" value="1"/>
</dbReference>
<sequence length="234" mass="24903">MAVYAAVLVVLVTAGVFLAARLGQGARAVRVMPLGDSITGTPGCWRALLWQRLQDTGHTDVDFVGTLPDPGCGAGYDGDNEGHGGFRVVAVANDNLLPGWLSATHPDIVLMHFGTNDVWWGGASTAQILDAYTTLLGQLRADNPRITLLIAQILPIESDNCADCGQRVVELNAAIPGWASAHSTAESPITVVDQWTGFDPAADTREGVHPNDQGERKIAERWYPALAEVLSRPA</sequence>
<dbReference type="InterPro" id="IPR051532">
    <property type="entry name" value="Ester_Hydrolysis_Enzymes"/>
</dbReference>
<dbReference type="EMBL" id="JAMTCK010000003">
    <property type="protein sequence ID" value="MCP2164653.1"/>
    <property type="molecule type" value="Genomic_DNA"/>
</dbReference>
<dbReference type="Proteomes" id="UP001206128">
    <property type="component" value="Unassembled WGS sequence"/>
</dbReference>
<dbReference type="SUPFAM" id="SSF52266">
    <property type="entry name" value="SGNH hydrolase"/>
    <property type="match status" value="1"/>
</dbReference>
<accession>A0AAE3GEH4</accession>
<evidence type="ECO:0000313" key="3">
    <source>
        <dbReference type="Proteomes" id="UP001206128"/>
    </source>
</evidence>
<gene>
    <name evidence="2" type="ORF">LX83_001493</name>
</gene>
<comment type="caution">
    <text evidence="2">The sequence shown here is derived from an EMBL/GenBank/DDBJ whole genome shotgun (WGS) entry which is preliminary data.</text>
</comment>
<proteinExistence type="predicted"/>
<evidence type="ECO:0000259" key="1">
    <source>
        <dbReference type="Pfam" id="PF13472"/>
    </source>
</evidence>
<organism evidence="2 3">
    <name type="scientific">Goodfellowiella coeruleoviolacea</name>
    <dbReference type="NCBI Taxonomy" id="334858"/>
    <lineage>
        <taxon>Bacteria</taxon>
        <taxon>Bacillati</taxon>
        <taxon>Actinomycetota</taxon>
        <taxon>Actinomycetes</taxon>
        <taxon>Pseudonocardiales</taxon>
        <taxon>Pseudonocardiaceae</taxon>
        <taxon>Goodfellowiella</taxon>
    </lineage>
</organism>